<evidence type="ECO:0000313" key="6">
    <source>
        <dbReference type="Proteomes" id="UP001209257"/>
    </source>
</evidence>
<dbReference type="PANTHER" id="PTHR11748">
    <property type="entry name" value="D-LACTATE DEHYDROGENASE"/>
    <property type="match status" value="1"/>
</dbReference>
<dbReference type="EMBL" id="JAOTJC010000012">
    <property type="protein sequence ID" value="MCU7555642.1"/>
    <property type="molecule type" value="Genomic_DNA"/>
</dbReference>
<accession>A0ABT2VQQ4</accession>
<dbReference type="InterPro" id="IPR016167">
    <property type="entry name" value="FAD-bd_PCMH_sub1"/>
</dbReference>
<dbReference type="Gene3D" id="3.40.462.10">
    <property type="entry name" value="FAD-linked oxidases, C-terminal domain"/>
    <property type="match status" value="1"/>
</dbReference>
<evidence type="ECO:0000256" key="3">
    <source>
        <dbReference type="ARBA" id="ARBA00022827"/>
    </source>
</evidence>
<dbReference type="InterPro" id="IPR016166">
    <property type="entry name" value="FAD-bd_PCMH"/>
</dbReference>
<evidence type="ECO:0000259" key="4">
    <source>
        <dbReference type="PROSITE" id="PS51387"/>
    </source>
</evidence>
<dbReference type="InterPro" id="IPR006094">
    <property type="entry name" value="Oxid_FAD_bind_N"/>
</dbReference>
<evidence type="ECO:0000313" key="5">
    <source>
        <dbReference type="EMBL" id="MCU7555642.1"/>
    </source>
</evidence>
<comment type="caution">
    <text evidence="5">The sequence shown here is derived from an EMBL/GenBank/DDBJ whole genome shotgun (WGS) entry which is preliminary data.</text>
</comment>
<sequence>MTLQASIEQVLSSSSSYSEDPTATARFARSPEGFTRNIRGVVSIGATDDIQAMLKLANAPETLASNPFAIFPVSTGNNWGYGTGLPETDDRDAVILDLSALSNVTYFDEEDGICSLQPGVTQQRLYEFLQSKGSDYMVPVTGAGPSCSVLANALERGYGITPGTDHFATVTCIKGYLPTGEFYESSLAAMDQTSDKLVDKAFKWKHGPYLDGLFTQSGNMVVTEVTLVLEKPKDGFDSFYMRFYKPDSFADAYLTVKSIFQSLGAVVGSINLMDRRRVAAMVSENPQGPGTHQNMTDEQLDDIAKRHQVPHWTVVGTIYAPKSVSRAARKEIAALAAGRADEVLFSSGIKIKFGQWLVKHLPFSFLTPVKEQLEKLEMGMQIMKGIPNQIALPLAYWRNPRVRPDGQRALNPAEDGCGILWYAPLVPAKVPQMELFIAMVRRICATYNIEPMVTFTNFSAHCTDSTIPIVFDRENPAAVADAQTCLNKLFEEGIKNGFVPYRMNIEQQQQIDKAAPFWKAAKQINTSLDSNNILSPGRYDL</sequence>
<dbReference type="PROSITE" id="PS51387">
    <property type="entry name" value="FAD_PCMH"/>
    <property type="match status" value="1"/>
</dbReference>
<dbReference type="InterPro" id="IPR016170">
    <property type="entry name" value="Cytok_DH_C_sf"/>
</dbReference>
<evidence type="ECO:0000256" key="1">
    <source>
        <dbReference type="ARBA" id="ARBA00008000"/>
    </source>
</evidence>
<dbReference type="Gene3D" id="3.30.465.10">
    <property type="match status" value="1"/>
</dbReference>
<feature type="domain" description="FAD-binding PCMH-type" evidence="4">
    <location>
        <begin position="34"/>
        <end position="232"/>
    </location>
</feature>
<keyword evidence="3" id="KW-0274">FAD</keyword>
<comment type="similarity">
    <text evidence="1">Belongs to the FAD-binding oxidoreductase/transferase type 4 family.</text>
</comment>
<organism evidence="5 6">
    <name type="scientific">Alteromonas salexigens</name>
    <dbReference type="NCBI Taxonomy" id="2982530"/>
    <lineage>
        <taxon>Bacteria</taxon>
        <taxon>Pseudomonadati</taxon>
        <taxon>Pseudomonadota</taxon>
        <taxon>Gammaproteobacteria</taxon>
        <taxon>Alteromonadales</taxon>
        <taxon>Alteromonadaceae</taxon>
        <taxon>Alteromonas/Salinimonas group</taxon>
        <taxon>Alteromonas</taxon>
    </lineage>
</organism>
<dbReference type="SUPFAM" id="SSF56176">
    <property type="entry name" value="FAD-binding/transporter-associated domain-like"/>
    <property type="match status" value="1"/>
</dbReference>
<gene>
    <name evidence="5" type="ORF">OCL06_13685</name>
</gene>
<dbReference type="Gene3D" id="3.30.43.10">
    <property type="entry name" value="Uridine Diphospho-n-acetylenolpyruvylglucosamine Reductase, domain 2"/>
    <property type="match status" value="1"/>
</dbReference>
<dbReference type="InterPro" id="IPR016164">
    <property type="entry name" value="FAD-linked_Oxase-like_C"/>
</dbReference>
<dbReference type="Pfam" id="PF01565">
    <property type="entry name" value="FAD_binding_4"/>
    <property type="match status" value="1"/>
</dbReference>
<reference evidence="6" key="1">
    <citation type="submission" date="2023-07" db="EMBL/GenBank/DDBJ databases">
        <title>Study on multiphase classification of strain Alteromonas salexigens isolated from the Yellow Sea.</title>
        <authorList>
            <person name="Sun L."/>
        </authorList>
    </citation>
    <scope>NUCLEOTIDE SEQUENCE [LARGE SCALE GENOMIC DNA]</scope>
    <source>
        <strain evidence="6">ASW11-19</strain>
    </source>
</reference>
<dbReference type="Proteomes" id="UP001209257">
    <property type="component" value="Unassembled WGS sequence"/>
</dbReference>
<keyword evidence="6" id="KW-1185">Reference proteome</keyword>
<evidence type="ECO:0000256" key="2">
    <source>
        <dbReference type="ARBA" id="ARBA00022630"/>
    </source>
</evidence>
<keyword evidence="2" id="KW-0285">Flavoprotein</keyword>
<proteinExistence type="inferred from homology"/>
<dbReference type="PANTHER" id="PTHR11748:SF111">
    <property type="entry name" value="D-LACTATE DEHYDROGENASE, MITOCHONDRIAL-RELATED"/>
    <property type="match status" value="1"/>
</dbReference>
<protein>
    <submittedName>
        <fullName evidence="5">FAD-binding protein</fullName>
    </submittedName>
</protein>
<dbReference type="InterPro" id="IPR036318">
    <property type="entry name" value="FAD-bd_PCMH-like_sf"/>
</dbReference>
<dbReference type="SUPFAM" id="SSF55103">
    <property type="entry name" value="FAD-linked oxidases, C-terminal domain"/>
    <property type="match status" value="1"/>
</dbReference>
<dbReference type="InterPro" id="IPR016169">
    <property type="entry name" value="FAD-bd_PCMH_sub2"/>
</dbReference>
<dbReference type="RefSeq" id="WP_262995495.1">
    <property type="nucleotide sequence ID" value="NZ_JAOTJC010000012.1"/>
</dbReference>
<name>A0ABT2VQQ4_9ALTE</name>